<dbReference type="InterPro" id="IPR000653">
    <property type="entry name" value="DegT/StrS_aminotransferase"/>
</dbReference>
<accession>A0A329M204</accession>
<dbReference type="AlphaFoldDB" id="A0A329M204"/>
<comment type="caution">
    <text evidence="6">The sequence shown here is derived from an EMBL/GenBank/DDBJ whole genome shotgun (WGS) entry which is preliminary data.</text>
</comment>
<sequence length="367" mass="41326">MIPFLDLKQINLRHEEEIMQSISRFLQSGWYILGKEVDQFEQEFAEYCGTKFCLGVANALDALTLILRAYGIGEGDEVIVPSNTYIASILSISANGATPILVEPNIGTYNIDPLKIEQSITVNTKAILVVHLYGQSCNMEPIQALAKKYGLKIVEDCAQAHGAIYKGQRVGNLGDAAAFSFYPGKNLGALGDGGSITTNDEDVYSRLKALRNYGSHKKYENLYKGVNSRLDEIHAAVLRTKLKYLDDDNQKRREIADYYNAHINNELISIPKIEDDSPLSHVWHVYVVLTEKRDTLQRYLTERGIQTLIHYPIPPHQQEAYKELSSHVYPISEKIHREILSLPISPVMSIDDAVKVVEALNEYKENL</sequence>
<keyword evidence="7" id="KW-1185">Reference proteome</keyword>
<dbReference type="GO" id="GO:0030170">
    <property type="term" value="F:pyridoxal phosphate binding"/>
    <property type="evidence" value="ECO:0007669"/>
    <property type="project" value="UniProtKB-ARBA"/>
</dbReference>
<dbReference type="InterPro" id="IPR015421">
    <property type="entry name" value="PyrdxlP-dep_Trfase_major"/>
</dbReference>
<evidence type="ECO:0000313" key="7">
    <source>
        <dbReference type="Proteomes" id="UP000250369"/>
    </source>
</evidence>
<dbReference type="EMBL" id="QMFB01000028">
    <property type="protein sequence ID" value="RAV13788.1"/>
    <property type="molecule type" value="Genomic_DNA"/>
</dbReference>
<evidence type="ECO:0000256" key="2">
    <source>
        <dbReference type="ARBA" id="ARBA00037999"/>
    </source>
</evidence>
<dbReference type="OrthoDB" id="9810913at2"/>
<dbReference type="GO" id="GO:0008483">
    <property type="term" value="F:transaminase activity"/>
    <property type="evidence" value="ECO:0007669"/>
    <property type="project" value="UniProtKB-KW"/>
</dbReference>
<dbReference type="GO" id="GO:0000271">
    <property type="term" value="P:polysaccharide biosynthetic process"/>
    <property type="evidence" value="ECO:0007669"/>
    <property type="project" value="TreeGrafter"/>
</dbReference>
<dbReference type="InterPro" id="IPR015424">
    <property type="entry name" value="PyrdxlP-dep_Trfase"/>
</dbReference>
<dbReference type="RefSeq" id="WP_113035179.1">
    <property type="nucleotide sequence ID" value="NZ_QMFB01000028.1"/>
</dbReference>
<feature type="active site" description="Proton acceptor" evidence="3">
    <location>
        <position position="185"/>
    </location>
</feature>
<evidence type="ECO:0000256" key="5">
    <source>
        <dbReference type="RuleBase" id="RU004508"/>
    </source>
</evidence>
<reference evidence="6 7" key="1">
    <citation type="journal article" date="2009" name="Int. J. Syst. Evol. Microbiol.">
        <title>Paenibacillus contaminans sp. nov., isolated from a contaminated laboratory plate.</title>
        <authorList>
            <person name="Chou J.H."/>
            <person name="Lee J.H."/>
            <person name="Lin M.C."/>
            <person name="Chang P.S."/>
            <person name="Arun A.B."/>
            <person name="Young C.C."/>
            <person name="Chen W.M."/>
        </authorList>
    </citation>
    <scope>NUCLEOTIDE SEQUENCE [LARGE SCALE GENOMIC DNA]</scope>
    <source>
        <strain evidence="6 7">CKOBP-6</strain>
    </source>
</reference>
<dbReference type="Gene3D" id="3.40.640.10">
    <property type="entry name" value="Type I PLP-dependent aspartate aminotransferase-like (Major domain)"/>
    <property type="match status" value="1"/>
</dbReference>
<keyword evidence="1 4" id="KW-0663">Pyridoxal phosphate</keyword>
<comment type="similarity">
    <text evidence="2 5">Belongs to the DegT/DnrJ/EryC1 family.</text>
</comment>
<dbReference type="Gene3D" id="3.90.1150.10">
    <property type="entry name" value="Aspartate Aminotransferase, domain 1"/>
    <property type="match status" value="1"/>
</dbReference>
<gene>
    <name evidence="6" type="ORF">DQG23_32405</name>
</gene>
<evidence type="ECO:0000256" key="3">
    <source>
        <dbReference type="PIRSR" id="PIRSR000390-1"/>
    </source>
</evidence>
<dbReference type="CDD" id="cd00616">
    <property type="entry name" value="AHBA_syn"/>
    <property type="match status" value="1"/>
</dbReference>
<dbReference type="FunFam" id="3.40.640.10:FF:000089">
    <property type="entry name" value="Aminotransferase, DegT/DnrJ/EryC1/StrS family"/>
    <property type="match status" value="1"/>
</dbReference>
<evidence type="ECO:0000256" key="1">
    <source>
        <dbReference type="ARBA" id="ARBA00022898"/>
    </source>
</evidence>
<proteinExistence type="inferred from homology"/>
<feature type="modified residue" description="N6-(pyridoxal phosphate)lysine" evidence="4">
    <location>
        <position position="185"/>
    </location>
</feature>
<organism evidence="6 7">
    <name type="scientific">Paenibacillus contaminans</name>
    <dbReference type="NCBI Taxonomy" id="450362"/>
    <lineage>
        <taxon>Bacteria</taxon>
        <taxon>Bacillati</taxon>
        <taxon>Bacillota</taxon>
        <taxon>Bacilli</taxon>
        <taxon>Bacillales</taxon>
        <taxon>Paenibacillaceae</taxon>
        <taxon>Paenibacillus</taxon>
    </lineage>
</organism>
<dbReference type="Proteomes" id="UP000250369">
    <property type="component" value="Unassembled WGS sequence"/>
</dbReference>
<name>A0A329M204_9BACL</name>
<dbReference type="PANTHER" id="PTHR30244:SF36">
    <property type="entry name" value="3-OXO-GLUCOSE-6-PHOSPHATE:GLUTAMATE AMINOTRANSFERASE"/>
    <property type="match status" value="1"/>
</dbReference>
<dbReference type="PANTHER" id="PTHR30244">
    <property type="entry name" value="TRANSAMINASE"/>
    <property type="match status" value="1"/>
</dbReference>
<keyword evidence="6" id="KW-0032">Aminotransferase</keyword>
<evidence type="ECO:0000313" key="6">
    <source>
        <dbReference type="EMBL" id="RAV13788.1"/>
    </source>
</evidence>
<dbReference type="InterPro" id="IPR015422">
    <property type="entry name" value="PyrdxlP-dep_Trfase_small"/>
</dbReference>
<keyword evidence="6" id="KW-0808">Transferase</keyword>
<evidence type="ECO:0000256" key="4">
    <source>
        <dbReference type="PIRSR" id="PIRSR000390-2"/>
    </source>
</evidence>
<protein>
    <submittedName>
        <fullName evidence="6">Aminotransferase</fullName>
    </submittedName>
</protein>
<dbReference type="Pfam" id="PF01041">
    <property type="entry name" value="DegT_DnrJ_EryC1"/>
    <property type="match status" value="1"/>
</dbReference>
<dbReference type="PIRSF" id="PIRSF000390">
    <property type="entry name" value="PLP_StrS"/>
    <property type="match status" value="1"/>
</dbReference>
<dbReference type="SUPFAM" id="SSF53383">
    <property type="entry name" value="PLP-dependent transferases"/>
    <property type="match status" value="1"/>
</dbReference>